<dbReference type="Proteomes" id="UP000078529">
    <property type="component" value="Unassembled WGS sequence"/>
</dbReference>
<comment type="caution">
    <text evidence="2">The sequence shown here is derived from an EMBL/GenBank/DDBJ whole genome shotgun (WGS) entry which is preliminary data.</text>
</comment>
<dbReference type="PATRIC" id="fig|401562.4.peg.481"/>
<dbReference type="AlphaFoldDB" id="A0A175RWL3"/>
<sequence>MIRKPIEIRTLLAWVYGEEMPKREAFENDVRLFGGVSVPSTSAWDAISRLAILGVRVDTSGPAPDNRALVYPDPDAVLVDEAVMRLEMATIAMPDGWDALGDLAEITDLELTEAERVDAHRNGWDIAIPKGDRLSAHVIRQASVDRVPAWRDHGRIERRPKLGANGKPAWFRVVNEAGPGEPARPREVDGYNRSRQRPYKGAYRRYYLDPCPSLLVAARIEYQAWALALHQITNDVQGKLSRFDVSCRVPLWPWEGEGRGSSPRVLSVRSSTDAPREPSKAA</sequence>
<reference evidence="2 3" key="1">
    <citation type="journal article" date="2016" name="Front. Microbiol.">
        <title>Genomic Resource of Rice Seed Associated Bacteria.</title>
        <authorList>
            <person name="Midha S."/>
            <person name="Bansal K."/>
            <person name="Sharma S."/>
            <person name="Kumar N."/>
            <person name="Patil P.P."/>
            <person name="Chaudhry V."/>
            <person name="Patil P.B."/>
        </authorList>
    </citation>
    <scope>NUCLEOTIDE SEQUENCE [LARGE SCALE GENOMIC DNA]</scope>
    <source>
        <strain evidence="2 3">NS365</strain>
    </source>
</reference>
<proteinExistence type="predicted"/>
<accession>A0A175RWL3</accession>
<keyword evidence="3" id="KW-1185">Reference proteome</keyword>
<dbReference type="EMBL" id="LDQA01000011">
    <property type="protein sequence ID" value="KTR07344.1"/>
    <property type="molecule type" value="Genomic_DNA"/>
</dbReference>
<name>A0A175RWL3_9HYPH</name>
<protein>
    <submittedName>
        <fullName evidence="2">Uncharacterized protein</fullName>
    </submittedName>
</protein>
<feature type="region of interest" description="Disordered" evidence="1">
    <location>
        <begin position="257"/>
        <end position="282"/>
    </location>
</feature>
<gene>
    <name evidence="2" type="ORF">NS365_04625</name>
</gene>
<dbReference type="RefSeq" id="WP_058599108.1">
    <property type="nucleotide sequence ID" value="NZ_LDQA01000011.1"/>
</dbReference>
<evidence type="ECO:0000313" key="3">
    <source>
        <dbReference type="Proteomes" id="UP000078529"/>
    </source>
</evidence>
<evidence type="ECO:0000256" key="1">
    <source>
        <dbReference type="SAM" id="MobiDB-lite"/>
    </source>
</evidence>
<organism evidence="2 3">
    <name type="scientific">Aureimonas ureilytica</name>
    <dbReference type="NCBI Taxonomy" id="401562"/>
    <lineage>
        <taxon>Bacteria</taxon>
        <taxon>Pseudomonadati</taxon>
        <taxon>Pseudomonadota</taxon>
        <taxon>Alphaproteobacteria</taxon>
        <taxon>Hyphomicrobiales</taxon>
        <taxon>Aurantimonadaceae</taxon>
        <taxon>Aureimonas</taxon>
    </lineage>
</organism>
<evidence type="ECO:0000313" key="2">
    <source>
        <dbReference type="EMBL" id="KTR07344.1"/>
    </source>
</evidence>